<dbReference type="GO" id="GO:0017136">
    <property type="term" value="F:histone deacetylase activity, NAD-dependent"/>
    <property type="evidence" value="ECO:0007669"/>
    <property type="project" value="TreeGrafter"/>
</dbReference>
<dbReference type="InterPro" id="IPR026591">
    <property type="entry name" value="Sirtuin_cat_small_dom_sf"/>
</dbReference>
<dbReference type="InterPro" id="IPR026590">
    <property type="entry name" value="Ssirtuin_cat_dom"/>
</dbReference>
<name>A0A8A6RK60_9CAUD</name>
<dbReference type="Proteomes" id="UP000671994">
    <property type="component" value="Segment"/>
</dbReference>
<dbReference type="RefSeq" id="YP_011859680.1">
    <property type="nucleotide sequence ID" value="NC_103643.1"/>
</dbReference>
<evidence type="ECO:0000313" key="4">
    <source>
        <dbReference type="EMBL" id="QTJ63306.1"/>
    </source>
</evidence>
<dbReference type="InterPro" id="IPR050134">
    <property type="entry name" value="NAD-dep_sirtuin_deacylases"/>
</dbReference>
<keyword evidence="1" id="KW-0808">Transferase</keyword>
<dbReference type="Gene3D" id="3.40.50.1220">
    <property type="entry name" value="TPP-binding domain"/>
    <property type="match status" value="1"/>
</dbReference>
<proteinExistence type="predicted"/>
<keyword evidence="2" id="KW-0520">NAD</keyword>
<dbReference type="PANTHER" id="PTHR11085:SF10">
    <property type="entry name" value="NAD-DEPENDENT PROTEIN DEACYLASE SIRTUIN-5, MITOCHONDRIAL-RELATED"/>
    <property type="match status" value="1"/>
</dbReference>
<dbReference type="GO" id="GO:0070403">
    <property type="term" value="F:NAD+ binding"/>
    <property type="evidence" value="ECO:0007669"/>
    <property type="project" value="InterPro"/>
</dbReference>
<dbReference type="PROSITE" id="PS50305">
    <property type="entry name" value="SIRTUIN"/>
    <property type="match status" value="1"/>
</dbReference>
<dbReference type="PANTHER" id="PTHR11085">
    <property type="entry name" value="NAD-DEPENDENT PROTEIN DEACYLASE SIRTUIN-5, MITOCHONDRIAL-RELATED"/>
    <property type="match status" value="1"/>
</dbReference>
<dbReference type="InterPro" id="IPR029035">
    <property type="entry name" value="DHS-like_NAD/FAD-binding_dom"/>
</dbReference>
<reference evidence="4 5" key="1">
    <citation type="submission" date="2021-02" db="EMBL/GenBank/DDBJ databases">
        <authorList>
            <person name="Mondal P."/>
            <person name="Mallick B."/>
            <person name="Dutta M."/>
        </authorList>
    </citation>
    <scope>NUCLEOTIDE SEQUENCE [LARGE SCALE GENOMIC DNA]</scope>
</reference>
<evidence type="ECO:0000256" key="1">
    <source>
        <dbReference type="ARBA" id="ARBA00022679"/>
    </source>
</evidence>
<sequence>MRRLIIVSGAGLSVDSGIRAFRTDTANGKAMWDEYDLEEVCDIHAFRGQFYWKTHEFYNKRRQELRTVEPNIAHLRIGEWFQRYPEAVLNITTNVDDLLERAGVPKSEVLHVHGYLPEVRIKELPDRKEYILDVGYTAIDPDEFYWAKPNVVFFGEAAPEYALMHATFDSLTANDMVIVVGCSNQVINFNWELFPALARGTKMMVVNPTINYLEQSLYEERGVTVWRAGAAEVFGNKHFIGQVEAFMEGTVYAPQEHVWSFSMAGW</sequence>
<evidence type="ECO:0000313" key="5">
    <source>
        <dbReference type="Proteomes" id="UP000671994"/>
    </source>
</evidence>
<organism evidence="4 5">
    <name type="scientific">Salmonella phage STWB21</name>
    <dbReference type="NCBI Taxonomy" id="2815768"/>
    <lineage>
        <taxon>Viruses</taxon>
        <taxon>Duplodnaviria</taxon>
        <taxon>Heunggongvirae</taxon>
        <taxon>Uroviricota</taxon>
        <taxon>Caudoviricetes</taxon>
        <taxon>Demerecviridae</taxon>
        <taxon>Markadamsvirinae</taxon>
        <taxon>Epseptimavirus</taxon>
        <taxon>Epseptimavirus STWB21</taxon>
    </lineage>
</organism>
<dbReference type="Pfam" id="PF02146">
    <property type="entry name" value="SIR2"/>
    <property type="match status" value="1"/>
</dbReference>
<evidence type="ECO:0000259" key="3">
    <source>
        <dbReference type="PROSITE" id="PS50305"/>
    </source>
</evidence>
<dbReference type="SUPFAM" id="SSF52467">
    <property type="entry name" value="DHS-like NAD/FAD-binding domain"/>
    <property type="match status" value="1"/>
</dbReference>
<keyword evidence="5" id="KW-1185">Reference proteome</keyword>
<dbReference type="InterPro" id="IPR003000">
    <property type="entry name" value="Sirtuin"/>
</dbReference>
<accession>A0A8A6RK60</accession>
<dbReference type="Gene3D" id="3.30.1600.10">
    <property type="entry name" value="SIR2/SIRT2 'Small Domain"/>
    <property type="match status" value="1"/>
</dbReference>
<evidence type="ECO:0000256" key="2">
    <source>
        <dbReference type="ARBA" id="ARBA00023027"/>
    </source>
</evidence>
<dbReference type="CDD" id="cd00296">
    <property type="entry name" value="SIR2"/>
    <property type="match status" value="1"/>
</dbReference>
<protein>
    <recommendedName>
        <fullName evidence="3">Deacetylase sirtuin-type domain-containing protein</fullName>
    </recommendedName>
</protein>
<feature type="domain" description="Deacetylase sirtuin-type" evidence="3">
    <location>
        <begin position="1"/>
        <end position="237"/>
    </location>
</feature>
<dbReference type="EMBL" id="MW567727">
    <property type="protein sequence ID" value="QTJ63306.1"/>
    <property type="molecule type" value="Genomic_DNA"/>
</dbReference>